<sequence length="394" mass="43114">MTQTPHTQRAHALLSASSSHRWLNCTPSAKLEAQYPDTTTEAAEEGTAAHELAEHKLRQILGIPTTRPTSTWHDDDMDSHTDDYADCVTAELAEAEKHSPAAYLTIEQRLDYSHIVPEGFGTGDAVIIADDTLTIIDLKYGKGVEVTAEGNTQMRLYALGALAQFGMIYNIQTVRMIIFQPRLNNTSIDEISVQDLTTWADTIVKPQAQKATKGEGELNAGAWCTFCKHKAQCPALASLYLEPIPTADTTPTTVFEPPAPDMLTDAQVAKIVELAGEMKKWLTNVEKHALDQANNGHKYPGLKLVEGRSVRKYTDEQAVIKAVKDAGYDPCERKLLGITALTKLLGKKQFDTIVNPLLHKPAGKPTLVPAGDKRPELVVVTPENVFAPIRKATA</sequence>
<evidence type="ECO:0000313" key="1">
    <source>
        <dbReference type="EMBL" id="MDT9411328.1"/>
    </source>
</evidence>
<dbReference type="InterPro" id="IPR021229">
    <property type="entry name" value="DUF2800"/>
</dbReference>
<name>A0ABU3PNB6_9CORY</name>
<dbReference type="Gene3D" id="3.90.320.10">
    <property type="match status" value="1"/>
</dbReference>
<organism evidence="1 2">
    <name type="scientific">Corynebacterium rouxii</name>
    <dbReference type="NCBI Taxonomy" id="2719119"/>
    <lineage>
        <taxon>Bacteria</taxon>
        <taxon>Bacillati</taxon>
        <taxon>Actinomycetota</taxon>
        <taxon>Actinomycetes</taxon>
        <taxon>Mycobacteriales</taxon>
        <taxon>Corynebacteriaceae</taxon>
        <taxon>Corynebacterium</taxon>
    </lineage>
</organism>
<evidence type="ECO:0000313" key="2">
    <source>
        <dbReference type="Proteomes" id="UP001265983"/>
    </source>
</evidence>
<keyword evidence="2" id="KW-1185">Reference proteome</keyword>
<dbReference type="EMBL" id="JARUHM010000010">
    <property type="protein sequence ID" value="MDT9411328.1"/>
    <property type="molecule type" value="Genomic_DNA"/>
</dbReference>
<comment type="caution">
    <text evidence="1">The sequence shown here is derived from an EMBL/GenBank/DDBJ whole genome shotgun (WGS) entry which is preliminary data.</text>
</comment>
<proteinExistence type="predicted"/>
<dbReference type="RefSeq" id="WP_315649940.1">
    <property type="nucleotide sequence ID" value="NZ_JARUHM010000010.1"/>
</dbReference>
<dbReference type="InterPro" id="IPR011604">
    <property type="entry name" value="PDDEXK-like_dom_sf"/>
</dbReference>
<dbReference type="Pfam" id="PF10926">
    <property type="entry name" value="DUF2800"/>
    <property type="match status" value="1"/>
</dbReference>
<dbReference type="Proteomes" id="UP001265983">
    <property type="component" value="Unassembled WGS sequence"/>
</dbReference>
<protein>
    <submittedName>
        <fullName evidence="1">DUF2800 domain-containing protein</fullName>
    </submittedName>
</protein>
<gene>
    <name evidence="1" type="ORF">P8T80_08045</name>
</gene>
<accession>A0ABU3PNB6</accession>
<reference evidence="1 2" key="1">
    <citation type="submission" date="2023-03" db="EMBL/GenBank/DDBJ databases">
        <title>Whole genome sequence of the first Corynebacterium rouxii strains isolated in Brazil: a recent member of Corynebacterium diphtheriae complex.</title>
        <authorList>
            <person name="Vieira V."/>
            <person name="Ramos J.N."/>
            <person name="Araujo M.R.B."/>
            <person name="Baio P.V."/>
            <person name="Sant'Anna L.O."/>
            <person name="Veras J.F.C."/>
            <person name="Vieira E.M.D."/>
            <person name="Sousa M.A.B."/>
            <person name="Camargo C.H."/>
            <person name="Sacchi C.T."/>
            <person name="Campos K.R."/>
            <person name="Santos M.B.N."/>
            <person name="Bokermann S."/>
            <person name="Alvim L.B."/>
            <person name="Santos L.S."/>
            <person name="Mattos-Guaraldi A.L."/>
        </authorList>
    </citation>
    <scope>NUCLEOTIDE SEQUENCE [LARGE SCALE GENOMIC DNA]</scope>
    <source>
        <strain evidence="1 2">70862</strain>
    </source>
</reference>